<organism evidence="3 4">
    <name type="scientific">Klebsormidium nitens</name>
    <name type="common">Green alga</name>
    <name type="synonym">Ulothrix nitens</name>
    <dbReference type="NCBI Taxonomy" id="105231"/>
    <lineage>
        <taxon>Eukaryota</taxon>
        <taxon>Viridiplantae</taxon>
        <taxon>Streptophyta</taxon>
        <taxon>Klebsormidiophyceae</taxon>
        <taxon>Klebsormidiales</taxon>
        <taxon>Klebsormidiaceae</taxon>
        <taxon>Klebsormidium</taxon>
    </lineage>
</organism>
<keyword evidence="1" id="KW-0175">Coiled coil</keyword>
<dbReference type="OrthoDB" id="526326at2759"/>
<evidence type="ECO:0000313" key="3">
    <source>
        <dbReference type="EMBL" id="GAQ90585.1"/>
    </source>
</evidence>
<dbReference type="AlphaFoldDB" id="A0A1Y1II73"/>
<protein>
    <submittedName>
        <fullName evidence="3">Uncharacterized protein</fullName>
    </submittedName>
</protein>
<dbReference type="PANTHER" id="PTHR33129">
    <property type="entry name" value="PROTEIN KINASE DOMAIN-CONTAINING PROTEIN-RELATED"/>
    <property type="match status" value="1"/>
</dbReference>
<dbReference type="SUPFAM" id="SSF52540">
    <property type="entry name" value="P-loop containing nucleoside triphosphate hydrolases"/>
    <property type="match status" value="1"/>
</dbReference>
<feature type="coiled-coil region" evidence="1">
    <location>
        <begin position="89"/>
        <end position="168"/>
    </location>
</feature>
<keyword evidence="4" id="KW-1185">Reference proteome</keyword>
<evidence type="ECO:0000313" key="4">
    <source>
        <dbReference type="Proteomes" id="UP000054558"/>
    </source>
</evidence>
<dbReference type="EMBL" id="DF237607">
    <property type="protein sequence ID" value="GAQ90585.1"/>
    <property type="molecule type" value="Genomic_DNA"/>
</dbReference>
<dbReference type="PANTHER" id="PTHR33129:SF1">
    <property type="entry name" value="ATP-BINDING PROTEIN"/>
    <property type="match status" value="1"/>
</dbReference>
<dbReference type="OMA" id="PHISSCL"/>
<reference evidence="3 4" key="1">
    <citation type="journal article" date="2014" name="Nat. Commun.">
        <title>Klebsormidium flaccidum genome reveals primary factors for plant terrestrial adaptation.</title>
        <authorList>
            <person name="Hori K."/>
            <person name="Maruyama F."/>
            <person name="Fujisawa T."/>
            <person name="Togashi T."/>
            <person name="Yamamoto N."/>
            <person name="Seo M."/>
            <person name="Sato S."/>
            <person name="Yamada T."/>
            <person name="Mori H."/>
            <person name="Tajima N."/>
            <person name="Moriyama T."/>
            <person name="Ikeuchi M."/>
            <person name="Watanabe M."/>
            <person name="Wada H."/>
            <person name="Kobayashi K."/>
            <person name="Saito M."/>
            <person name="Masuda T."/>
            <person name="Sasaki-Sekimoto Y."/>
            <person name="Mashiguchi K."/>
            <person name="Awai K."/>
            <person name="Shimojima M."/>
            <person name="Masuda S."/>
            <person name="Iwai M."/>
            <person name="Nobusawa T."/>
            <person name="Narise T."/>
            <person name="Kondo S."/>
            <person name="Saito H."/>
            <person name="Sato R."/>
            <person name="Murakawa M."/>
            <person name="Ihara Y."/>
            <person name="Oshima-Yamada Y."/>
            <person name="Ohtaka K."/>
            <person name="Satoh M."/>
            <person name="Sonobe K."/>
            <person name="Ishii M."/>
            <person name="Ohtani R."/>
            <person name="Kanamori-Sato M."/>
            <person name="Honoki R."/>
            <person name="Miyazaki D."/>
            <person name="Mochizuki H."/>
            <person name="Umetsu J."/>
            <person name="Higashi K."/>
            <person name="Shibata D."/>
            <person name="Kamiya Y."/>
            <person name="Sato N."/>
            <person name="Nakamura Y."/>
            <person name="Tabata S."/>
            <person name="Ida S."/>
            <person name="Kurokawa K."/>
            <person name="Ohta H."/>
        </authorList>
    </citation>
    <scope>NUCLEOTIDE SEQUENCE [LARGE SCALE GENOMIC DNA]</scope>
    <source>
        <strain evidence="3 4">NIES-2285</strain>
    </source>
</reference>
<sequence>MASAAVLLKAAGAKASFSCGHADIARATPHRFAFRALPRPLFEGSRLGRFHSEYRVGSGLRRLSPRAETPRGRAESTGSSNGDDIKPQVAELKEEAQALKSSVERAEKRIERLEKQIDAVAAAAAAAAANGKSTDLLEQRLVSMEQQKASLEQQKAVLEQRLTALAQVEVEKLKLQQTPGLSAAGIVGPSAKESLRDFWLALPRATWSDDGRIMTLADGTSFLGSKALGNKLFNCDCYGPLDRLLDQLFAGTSSEGDVEAVAILGNPGIGKSIFGYKLLHRWACEGRRVVVVKRGDCPTPVLLTVDGAYELDRVALRKELDNPDVRYLVDGLDPSTVGSLPNGARMVLITSPNPDVYQEVWKRKGYTRLYMDVWAWPELAECSERIHPEKPIEDVLGRYHRWGGIPRYVVEKVGEREQGLLEKAIDAQDFDLLVQAVKATAAPDAASHKVLHLRAGPDFMTTWMEPASDYVSDAVVKRLARQDEGKLRRFLVASAGDTRVAGLRGLLWESYVHEKMAEGGEFRTRNLATGDEGAVTLPPTSSTFEFTKWKEVEELEDGRYFRPVSGTKPAVDSGMQPDKLFQVTVANRKKGFSEARPMQLAGLKTAITSLKKGVLQDAADGATDQSGADGAGDQSGAVKLYFVVPSDTFPHFKGVPIAGPGSVAIKKAISQYSLEITCEPRRLP</sequence>
<name>A0A1Y1II73_KLENI</name>
<proteinExistence type="predicted"/>
<dbReference type="InterPro" id="IPR052980">
    <property type="entry name" value="Crinkler_effector"/>
</dbReference>
<evidence type="ECO:0000256" key="1">
    <source>
        <dbReference type="SAM" id="Coils"/>
    </source>
</evidence>
<accession>A0A1Y1II73</accession>
<evidence type="ECO:0000256" key="2">
    <source>
        <dbReference type="SAM" id="MobiDB-lite"/>
    </source>
</evidence>
<dbReference type="Proteomes" id="UP000054558">
    <property type="component" value="Unassembled WGS sequence"/>
</dbReference>
<feature type="region of interest" description="Disordered" evidence="2">
    <location>
        <begin position="61"/>
        <end position="85"/>
    </location>
</feature>
<dbReference type="InterPro" id="IPR027417">
    <property type="entry name" value="P-loop_NTPase"/>
</dbReference>
<dbReference type="STRING" id="105231.A0A1Y1II73"/>
<gene>
    <name evidence="3" type="ORF">KFL_006580150</name>
</gene>